<dbReference type="STRING" id="886293.Sinac_6903"/>
<proteinExistence type="predicted"/>
<sequence length="287" mass="30977">MPLVMFSKMLQEFSVGEAAERIKALGFDGVDLTVRPKGHVEPATVGKDLPAAVAAIHAQGLDVPMASTAITRATDPHAEAIVEAAARQGIRLLKLGYWNGPKGKLRESIEQAKQNLDGLERLAESYKVTFGIHNHSGPGYVNCQPAVVVNLLHDRDPSRLAAYFDPGHAAVEGGSGGWRQNLELLGPQIRLVAVKDFGWKSEPGKVKAVWQAQQVPLCDGLVAWPEVFDALRQAKFDGPISLHSEYKGPHSWRDLTTPELIEQTAADLAFVKTLLAAPAKSSNSGRS</sequence>
<dbReference type="KEGG" id="saci:Sinac_6903"/>
<keyword evidence="4" id="KW-1185">Reference proteome</keyword>
<dbReference type="SUPFAM" id="SSF51658">
    <property type="entry name" value="Xylose isomerase-like"/>
    <property type="match status" value="1"/>
</dbReference>
<keyword evidence="1" id="KW-0175">Coiled coil</keyword>
<dbReference type="OrthoDB" id="248282at2"/>
<gene>
    <name evidence="3" type="ordered locus">Sinac_6903</name>
</gene>
<accession>L0DNY2</accession>
<dbReference type="Gene3D" id="3.20.20.150">
    <property type="entry name" value="Divalent-metal-dependent TIM barrel enzymes"/>
    <property type="match status" value="1"/>
</dbReference>
<dbReference type="Pfam" id="PF01261">
    <property type="entry name" value="AP_endonuc_2"/>
    <property type="match status" value="1"/>
</dbReference>
<dbReference type="AlphaFoldDB" id="L0DNY2"/>
<feature type="domain" description="Xylose isomerase-like TIM barrel" evidence="2">
    <location>
        <begin position="20"/>
        <end position="256"/>
    </location>
</feature>
<protein>
    <submittedName>
        <fullName evidence="3">Sugar phosphate isomerase/epimerase</fullName>
    </submittedName>
</protein>
<dbReference type="RefSeq" id="WP_015250034.1">
    <property type="nucleotide sequence ID" value="NC_019892.1"/>
</dbReference>
<feature type="coiled-coil region" evidence="1">
    <location>
        <begin position="102"/>
        <end position="129"/>
    </location>
</feature>
<organism evidence="3 4">
    <name type="scientific">Singulisphaera acidiphila (strain ATCC BAA-1392 / DSM 18658 / VKM B-2454 / MOB10)</name>
    <dbReference type="NCBI Taxonomy" id="886293"/>
    <lineage>
        <taxon>Bacteria</taxon>
        <taxon>Pseudomonadati</taxon>
        <taxon>Planctomycetota</taxon>
        <taxon>Planctomycetia</taxon>
        <taxon>Isosphaerales</taxon>
        <taxon>Isosphaeraceae</taxon>
        <taxon>Singulisphaera</taxon>
    </lineage>
</organism>
<dbReference type="GO" id="GO:0016853">
    <property type="term" value="F:isomerase activity"/>
    <property type="evidence" value="ECO:0007669"/>
    <property type="project" value="UniProtKB-KW"/>
</dbReference>
<dbReference type="EMBL" id="CP003364">
    <property type="protein sequence ID" value="AGA30962.1"/>
    <property type="molecule type" value="Genomic_DNA"/>
</dbReference>
<keyword evidence="3" id="KW-0413">Isomerase</keyword>
<dbReference type="PANTHER" id="PTHR12110">
    <property type="entry name" value="HYDROXYPYRUVATE ISOMERASE"/>
    <property type="match status" value="1"/>
</dbReference>
<evidence type="ECO:0000313" key="3">
    <source>
        <dbReference type="EMBL" id="AGA30962.1"/>
    </source>
</evidence>
<dbReference type="HOGENOM" id="CLU_885508_0_0_0"/>
<reference evidence="3 4" key="1">
    <citation type="submission" date="2012-02" db="EMBL/GenBank/DDBJ databases">
        <title>Complete sequence of chromosome of Singulisphaera acidiphila DSM 18658.</title>
        <authorList>
            <consortium name="US DOE Joint Genome Institute (JGI-PGF)"/>
            <person name="Lucas S."/>
            <person name="Copeland A."/>
            <person name="Lapidus A."/>
            <person name="Glavina del Rio T."/>
            <person name="Dalin E."/>
            <person name="Tice H."/>
            <person name="Bruce D."/>
            <person name="Goodwin L."/>
            <person name="Pitluck S."/>
            <person name="Peters L."/>
            <person name="Ovchinnikova G."/>
            <person name="Chertkov O."/>
            <person name="Kyrpides N."/>
            <person name="Mavromatis K."/>
            <person name="Ivanova N."/>
            <person name="Brettin T."/>
            <person name="Detter J.C."/>
            <person name="Han C."/>
            <person name="Larimer F."/>
            <person name="Land M."/>
            <person name="Hauser L."/>
            <person name="Markowitz V."/>
            <person name="Cheng J.-F."/>
            <person name="Hugenholtz P."/>
            <person name="Woyke T."/>
            <person name="Wu D."/>
            <person name="Tindall B."/>
            <person name="Pomrenke H."/>
            <person name="Brambilla E."/>
            <person name="Klenk H.-P."/>
            <person name="Eisen J.A."/>
        </authorList>
    </citation>
    <scope>NUCLEOTIDE SEQUENCE [LARGE SCALE GENOMIC DNA]</scope>
    <source>
        <strain evidence="4">ATCC BAA-1392 / DSM 18658 / VKM B-2454 / MOB10</strain>
    </source>
</reference>
<dbReference type="eggNOG" id="COG1082">
    <property type="taxonomic scope" value="Bacteria"/>
</dbReference>
<evidence type="ECO:0000256" key="1">
    <source>
        <dbReference type="SAM" id="Coils"/>
    </source>
</evidence>
<dbReference type="Proteomes" id="UP000010798">
    <property type="component" value="Chromosome"/>
</dbReference>
<evidence type="ECO:0000259" key="2">
    <source>
        <dbReference type="Pfam" id="PF01261"/>
    </source>
</evidence>
<name>L0DNY2_SINAD</name>
<dbReference type="InterPro" id="IPR036237">
    <property type="entry name" value="Xyl_isomerase-like_sf"/>
</dbReference>
<evidence type="ECO:0000313" key="4">
    <source>
        <dbReference type="Proteomes" id="UP000010798"/>
    </source>
</evidence>
<dbReference type="InterPro" id="IPR050312">
    <property type="entry name" value="IolE/XylAMocC-like"/>
</dbReference>
<dbReference type="InterPro" id="IPR013022">
    <property type="entry name" value="Xyl_isomerase-like_TIM-brl"/>
</dbReference>